<proteinExistence type="predicted"/>
<evidence type="ECO:0000256" key="7">
    <source>
        <dbReference type="ARBA" id="ARBA00023242"/>
    </source>
</evidence>
<keyword evidence="5" id="KW-0269">Exonuclease</keyword>
<dbReference type="GO" id="GO:0006139">
    <property type="term" value="P:nucleobase-containing compound metabolic process"/>
    <property type="evidence" value="ECO:0007669"/>
    <property type="project" value="InterPro"/>
</dbReference>
<dbReference type="Pfam" id="PF01612">
    <property type="entry name" value="DNA_pol_A_exo1"/>
    <property type="match status" value="1"/>
</dbReference>
<evidence type="ECO:0000313" key="12">
    <source>
        <dbReference type="EMBL" id="WMV48337.1"/>
    </source>
</evidence>
<dbReference type="CDD" id="cd06141">
    <property type="entry name" value="WRN_exo"/>
    <property type="match status" value="1"/>
</dbReference>
<evidence type="ECO:0000256" key="5">
    <source>
        <dbReference type="ARBA" id="ARBA00022839"/>
    </source>
</evidence>
<dbReference type="GO" id="GO:0008408">
    <property type="term" value="F:3'-5' exonuclease activity"/>
    <property type="evidence" value="ECO:0007669"/>
    <property type="project" value="InterPro"/>
</dbReference>
<evidence type="ECO:0000256" key="8">
    <source>
        <dbReference type="ARBA" id="ARBA00040531"/>
    </source>
</evidence>
<dbReference type="PANTHER" id="PTHR13620">
    <property type="entry name" value="3-5 EXONUCLEASE"/>
    <property type="match status" value="1"/>
</dbReference>
<name>A0AAF0UL71_SOLVR</name>
<gene>
    <name evidence="12" type="ORF">MTR67_041722</name>
</gene>
<sequence length="359" mass="40399">MGTPISGEFDDWDRPFTEEELQEIDAAFQSATKRRNDSEDVAAAGEESRRKSRRRLPESLFVYHQQNEASNSSLLSPCSRNRSPCSYSYRSSNQAAKLVMQYPEMSFKGQVIYSRTIKEVEKSAVELLNFVEEKKRKEGNVALGFDIEWKPSFRRGVPPGKAAVMQICGDKGNCYVLHIIHSGIPQTLQSLLEDPTVVKVGVCIANDAYKVRRDHNVSVKALEDLSELANKKLDDPKKWSLASLTEKLLAKQGSGRRQRGNPGLVSCLFQQNKTQKPISPQPPKPYKDEPHLLKAYTPSVAVLPPCMLCLPKPSNIRLGNWEANVLSRDQLHYAATDAFVSWHLYQALKSLPEIVNNKE</sequence>
<evidence type="ECO:0000256" key="10">
    <source>
        <dbReference type="SAM" id="MobiDB-lite"/>
    </source>
</evidence>
<evidence type="ECO:0000259" key="11">
    <source>
        <dbReference type="Pfam" id="PF01612"/>
    </source>
</evidence>
<keyword evidence="3" id="KW-0479">Metal-binding</keyword>
<dbReference type="GO" id="GO:0046872">
    <property type="term" value="F:metal ion binding"/>
    <property type="evidence" value="ECO:0007669"/>
    <property type="project" value="UniProtKB-KW"/>
</dbReference>
<dbReference type="InterPro" id="IPR051132">
    <property type="entry name" value="3-5_Exonuclease_domain"/>
</dbReference>
<evidence type="ECO:0000256" key="6">
    <source>
        <dbReference type="ARBA" id="ARBA00022842"/>
    </source>
</evidence>
<keyword evidence="6" id="KW-0460">Magnesium</keyword>
<reference evidence="12" key="1">
    <citation type="submission" date="2023-08" db="EMBL/GenBank/DDBJ databases">
        <title>A de novo genome assembly of Solanum verrucosum Schlechtendal, a Mexican diploid species geographically isolated from the other diploid A-genome species in potato relatives.</title>
        <authorList>
            <person name="Hosaka K."/>
        </authorList>
    </citation>
    <scope>NUCLEOTIDE SEQUENCE</scope>
    <source>
        <tissue evidence="12">Young leaves</tissue>
    </source>
</reference>
<keyword evidence="13" id="KW-1185">Reference proteome</keyword>
<comment type="subcellular location">
    <subcellularLocation>
        <location evidence="1">Nucleus</location>
    </subcellularLocation>
</comment>
<accession>A0AAF0UL71</accession>
<keyword evidence="7" id="KW-0539">Nucleus</keyword>
<dbReference type="SUPFAM" id="SSF53098">
    <property type="entry name" value="Ribonuclease H-like"/>
    <property type="match status" value="1"/>
</dbReference>
<evidence type="ECO:0000256" key="3">
    <source>
        <dbReference type="ARBA" id="ARBA00022723"/>
    </source>
</evidence>
<organism evidence="12 13">
    <name type="scientific">Solanum verrucosum</name>
    <dbReference type="NCBI Taxonomy" id="315347"/>
    <lineage>
        <taxon>Eukaryota</taxon>
        <taxon>Viridiplantae</taxon>
        <taxon>Streptophyta</taxon>
        <taxon>Embryophyta</taxon>
        <taxon>Tracheophyta</taxon>
        <taxon>Spermatophyta</taxon>
        <taxon>Magnoliopsida</taxon>
        <taxon>eudicotyledons</taxon>
        <taxon>Gunneridae</taxon>
        <taxon>Pentapetalae</taxon>
        <taxon>asterids</taxon>
        <taxon>lamiids</taxon>
        <taxon>Solanales</taxon>
        <taxon>Solanaceae</taxon>
        <taxon>Solanoideae</taxon>
        <taxon>Solaneae</taxon>
        <taxon>Solanum</taxon>
    </lineage>
</organism>
<protein>
    <recommendedName>
        <fullName evidence="8">3'-5' exonuclease</fullName>
    </recommendedName>
    <alternativeName>
        <fullName evidence="9">Werner Syndrome-like exonuclease</fullName>
    </alternativeName>
</protein>
<dbReference type="InterPro" id="IPR012337">
    <property type="entry name" value="RNaseH-like_sf"/>
</dbReference>
<dbReference type="GO" id="GO:0003676">
    <property type="term" value="F:nucleic acid binding"/>
    <property type="evidence" value="ECO:0007669"/>
    <property type="project" value="InterPro"/>
</dbReference>
<dbReference type="Gene3D" id="3.30.420.10">
    <property type="entry name" value="Ribonuclease H-like superfamily/Ribonuclease H"/>
    <property type="match status" value="1"/>
</dbReference>
<dbReference type="AlphaFoldDB" id="A0AAF0UL71"/>
<evidence type="ECO:0000256" key="2">
    <source>
        <dbReference type="ARBA" id="ARBA00022722"/>
    </source>
</evidence>
<dbReference type="EMBL" id="CP133620">
    <property type="protein sequence ID" value="WMV48337.1"/>
    <property type="molecule type" value="Genomic_DNA"/>
</dbReference>
<evidence type="ECO:0000256" key="9">
    <source>
        <dbReference type="ARBA" id="ARBA00042761"/>
    </source>
</evidence>
<keyword evidence="4" id="KW-0378">Hydrolase</keyword>
<evidence type="ECO:0000313" key="13">
    <source>
        <dbReference type="Proteomes" id="UP001234989"/>
    </source>
</evidence>
<dbReference type="Proteomes" id="UP001234989">
    <property type="component" value="Chromosome 9"/>
</dbReference>
<evidence type="ECO:0000256" key="1">
    <source>
        <dbReference type="ARBA" id="ARBA00004123"/>
    </source>
</evidence>
<dbReference type="InterPro" id="IPR036397">
    <property type="entry name" value="RNaseH_sf"/>
</dbReference>
<keyword evidence="2" id="KW-0540">Nuclease</keyword>
<dbReference type="GO" id="GO:0005634">
    <property type="term" value="C:nucleus"/>
    <property type="evidence" value="ECO:0007669"/>
    <property type="project" value="UniProtKB-SubCell"/>
</dbReference>
<dbReference type="InterPro" id="IPR002562">
    <property type="entry name" value="3'-5'_exonuclease_dom"/>
</dbReference>
<feature type="region of interest" description="Disordered" evidence="10">
    <location>
        <begin position="28"/>
        <end position="53"/>
    </location>
</feature>
<evidence type="ECO:0000256" key="4">
    <source>
        <dbReference type="ARBA" id="ARBA00022801"/>
    </source>
</evidence>
<dbReference type="PANTHER" id="PTHR13620:SF109">
    <property type="entry name" value="3'-5' EXONUCLEASE"/>
    <property type="match status" value="1"/>
</dbReference>
<feature type="domain" description="3'-5' exonuclease" evidence="11">
    <location>
        <begin position="126"/>
        <end position="252"/>
    </location>
</feature>